<dbReference type="Pfam" id="PF19649">
    <property type="entry name" value="DUF6152"/>
    <property type="match status" value="1"/>
</dbReference>
<dbReference type="Proteomes" id="UP000567293">
    <property type="component" value="Unassembled WGS sequence"/>
</dbReference>
<keyword evidence="2" id="KW-1185">Reference proteome</keyword>
<comment type="caution">
    <text evidence="1">The sequence shown here is derived from an EMBL/GenBank/DDBJ whole genome shotgun (WGS) entry which is preliminary data.</text>
</comment>
<protein>
    <submittedName>
        <fullName evidence="1">Uncharacterized protein</fullName>
    </submittedName>
</protein>
<dbReference type="EMBL" id="JACDQQ010001803">
    <property type="protein sequence ID" value="MBA0087047.1"/>
    <property type="molecule type" value="Genomic_DNA"/>
</dbReference>
<evidence type="ECO:0000313" key="2">
    <source>
        <dbReference type="Proteomes" id="UP000567293"/>
    </source>
</evidence>
<dbReference type="AlphaFoldDB" id="A0A7V8SYU0"/>
<evidence type="ECO:0000313" key="1">
    <source>
        <dbReference type="EMBL" id="MBA0087047.1"/>
    </source>
</evidence>
<reference evidence="1" key="1">
    <citation type="submission" date="2020-06" db="EMBL/GenBank/DDBJ databases">
        <title>Legume-microbial interactions unlock mineral nutrients during tropical forest succession.</title>
        <authorList>
            <person name="Epihov D.Z."/>
        </authorList>
    </citation>
    <scope>NUCLEOTIDE SEQUENCE [LARGE SCALE GENOMIC DNA]</scope>
    <source>
        <strain evidence="1">Pan2503</strain>
    </source>
</reference>
<gene>
    <name evidence="1" type="ORF">HRJ53_18850</name>
</gene>
<dbReference type="InterPro" id="IPR046150">
    <property type="entry name" value="DUF6152"/>
</dbReference>
<sequence>MTVKRTVTDVTWKSPEVHFDIDGKELDGRVTNWEQELGSPNLLLSQGWSLDQQRLQDCEGRKVTMRAR</sequence>
<name>A0A7V8SYU0_9BACT</name>
<organism evidence="1 2">
    <name type="scientific">Candidatus Acidiferrum panamense</name>
    <dbReference type="NCBI Taxonomy" id="2741543"/>
    <lineage>
        <taxon>Bacteria</taxon>
        <taxon>Pseudomonadati</taxon>
        <taxon>Acidobacteriota</taxon>
        <taxon>Terriglobia</taxon>
        <taxon>Candidatus Acidiferrales</taxon>
        <taxon>Candidatus Acidiferrum</taxon>
    </lineage>
</organism>
<accession>A0A7V8SYU0</accession>
<proteinExistence type="predicted"/>